<evidence type="ECO:0000256" key="1">
    <source>
        <dbReference type="SAM" id="Phobius"/>
    </source>
</evidence>
<proteinExistence type="predicted"/>
<evidence type="ECO:0008006" key="4">
    <source>
        <dbReference type="Google" id="ProtNLM"/>
    </source>
</evidence>
<protein>
    <recommendedName>
        <fullName evidence="4">WW domain-containing protein</fullName>
    </recommendedName>
</protein>
<dbReference type="OrthoDB" id="2674421at2759"/>
<feature type="transmembrane region" description="Helical" evidence="1">
    <location>
        <begin position="407"/>
        <end position="428"/>
    </location>
</feature>
<accession>A0A8H7CHK7</accession>
<feature type="transmembrane region" description="Helical" evidence="1">
    <location>
        <begin position="435"/>
        <end position="454"/>
    </location>
</feature>
<comment type="caution">
    <text evidence="2">The sequence shown here is derived from an EMBL/GenBank/DDBJ whole genome shotgun (WGS) entry which is preliminary data.</text>
</comment>
<keyword evidence="1" id="KW-0812">Transmembrane</keyword>
<dbReference type="EMBL" id="JACAZI010000024">
    <property type="protein sequence ID" value="KAF7335713.1"/>
    <property type="molecule type" value="Genomic_DNA"/>
</dbReference>
<name>A0A8H7CHK7_9AGAR</name>
<evidence type="ECO:0000313" key="2">
    <source>
        <dbReference type="EMBL" id="KAF7335713.1"/>
    </source>
</evidence>
<keyword evidence="3" id="KW-1185">Reference proteome</keyword>
<keyword evidence="1" id="KW-1133">Transmembrane helix</keyword>
<evidence type="ECO:0000313" key="3">
    <source>
        <dbReference type="Proteomes" id="UP000620124"/>
    </source>
</evidence>
<sequence length="477" mass="53940">MGDVTEKGTLSPITSASTNRYENKALVDPFVMEISAGLFTTSQEPEPEYLAPLWSAHIHPEGQLYFCREGPLLRVITEAYLYRHETFEITCRWIAHIECLLSEVEITVSGDLELFVQLEGQNCAYYFVDHATCAQFWLENSDTERLGLDPVTSTSQLKIVLEELYWLHVEHFPMHLPALPSQKLEEIISIFSHGLCDQMTSRVSTFVYTAQDCKVFVDILRGCKDNMNNGHTTWIIARLWSIIDHNKRLTFYGQEHSRLSRDQSILWDPEQKYPRISTILALLTFKTSGIHQTRLDDVFVDHMVYADRWEQLVGDCLKQWRASASGAFAGLVLHLPFLVLKSPCPPLLAASTALLSSALGSSILLDHRYEPMERYSATDAMNYLESIQSPIFKFQFTALAFSLPKALLLWGYLLLFANCLLLVAKYLGPRTASGLGGLALIVVIALYSTTSATFCDALENFTTLFRRQGKIPAPEFV</sequence>
<keyword evidence="1" id="KW-0472">Membrane</keyword>
<dbReference type="Proteomes" id="UP000620124">
    <property type="component" value="Unassembled WGS sequence"/>
</dbReference>
<dbReference type="AlphaFoldDB" id="A0A8H7CHK7"/>
<reference evidence="2" key="1">
    <citation type="submission" date="2020-05" db="EMBL/GenBank/DDBJ databases">
        <title>Mycena genomes resolve the evolution of fungal bioluminescence.</title>
        <authorList>
            <person name="Tsai I.J."/>
        </authorList>
    </citation>
    <scope>NUCLEOTIDE SEQUENCE</scope>
    <source>
        <strain evidence="2">CCC161011</strain>
    </source>
</reference>
<gene>
    <name evidence="2" type="ORF">MVEN_02226800</name>
</gene>
<organism evidence="2 3">
    <name type="scientific">Mycena venus</name>
    <dbReference type="NCBI Taxonomy" id="2733690"/>
    <lineage>
        <taxon>Eukaryota</taxon>
        <taxon>Fungi</taxon>
        <taxon>Dikarya</taxon>
        <taxon>Basidiomycota</taxon>
        <taxon>Agaricomycotina</taxon>
        <taxon>Agaricomycetes</taxon>
        <taxon>Agaricomycetidae</taxon>
        <taxon>Agaricales</taxon>
        <taxon>Marasmiineae</taxon>
        <taxon>Mycenaceae</taxon>
        <taxon>Mycena</taxon>
    </lineage>
</organism>